<dbReference type="SUPFAM" id="SSF56112">
    <property type="entry name" value="Protein kinase-like (PK-like)"/>
    <property type="match status" value="1"/>
</dbReference>
<feature type="region of interest" description="Disordered" evidence="11">
    <location>
        <begin position="242"/>
        <end position="281"/>
    </location>
</feature>
<dbReference type="InterPro" id="IPR000719">
    <property type="entry name" value="Prot_kinase_dom"/>
</dbReference>
<keyword evidence="14" id="KW-1185">Reference proteome</keyword>
<evidence type="ECO:0000256" key="3">
    <source>
        <dbReference type="ARBA" id="ARBA00012409"/>
    </source>
</evidence>
<evidence type="ECO:0000256" key="8">
    <source>
        <dbReference type="ARBA" id="ARBA00022777"/>
    </source>
</evidence>
<dbReference type="GO" id="GO:0070985">
    <property type="term" value="C:transcription factor TFIIK complex"/>
    <property type="evidence" value="ECO:0007669"/>
    <property type="project" value="TreeGrafter"/>
</dbReference>
<accession>A0AAV1D5G1</accession>
<dbReference type="EMBL" id="OX459121">
    <property type="protein sequence ID" value="CAI9103012.1"/>
    <property type="molecule type" value="Genomic_DNA"/>
</dbReference>
<keyword evidence="4" id="KW-0723">Serine/threonine-protein kinase</keyword>
<dbReference type="GO" id="GO:0005524">
    <property type="term" value="F:ATP binding"/>
    <property type="evidence" value="ECO:0007669"/>
    <property type="project" value="UniProtKB-KW"/>
</dbReference>
<dbReference type="Pfam" id="PF00069">
    <property type="entry name" value="Pkinase"/>
    <property type="match status" value="1"/>
</dbReference>
<dbReference type="InterPro" id="IPR050108">
    <property type="entry name" value="CDK"/>
</dbReference>
<dbReference type="SMART" id="SM00220">
    <property type="entry name" value="S_TKc"/>
    <property type="match status" value="1"/>
</dbReference>
<protein>
    <recommendedName>
        <fullName evidence="3">[RNA-polymerase]-subunit kinase</fullName>
        <ecNumber evidence="3">2.7.11.23</ecNumber>
    </recommendedName>
</protein>
<evidence type="ECO:0000256" key="2">
    <source>
        <dbReference type="ARBA" id="ARBA00006485"/>
    </source>
</evidence>
<evidence type="ECO:0000313" key="14">
    <source>
        <dbReference type="Proteomes" id="UP001161247"/>
    </source>
</evidence>
<dbReference type="InterPro" id="IPR011009">
    <property type="entry name" value="Kinase-like_dom_sf"/>
</dbReference>
<evidence type="ECO:0000256" key="4">
    <source>
        <dbReference type="ARBA" id="ARBA00022527"/>
    </source>
</evidence>
<dbReference type="SUPFAM" id="SSF54001">
    <property type="entry name" value="Cysteine proteinases"/>
    <property type="match status" value="1"/>
</dbReference>
<dbReference type="InterPro" id="IPR008271">
    <property type="entry name" value="Ser/Thr_kinase_AS"/>
</dbReference>
<dbReference type="GO" id="GO:0008353">
    <property type="term" value="F:RNA polymerase II CTD heptapeptide repeat kinase activity"/>
    <property type="evidence" value="ECO:0007669"/>
    <property type="project" value="UniProtKB-EC"/>
</dbReference>
<evidence type="ECO:0000256" key="11">
    <source>
        <dbReference type="SAM" id="MobiDB-lite"/>
    </source>
</evidence>
<evidence type="ECO:0000259" key="12">
    <source>
        <dbReference type="PROSITE" id="PS50011"/>
    </source>
</evidence>
<evidence type="ECO:0000256" key="1">
    <source>
        <dbReference type="ARBA" id="ARBA00005234"/>
    </source>
</evidence>
<evidence type="ECO:0000256" key="9">
    <source>
        <dbReference type="ARBA" id="ARBA00022801"/>
    </source>
</evidence>
<dbReference type="AlphaFoldDB" id="A0AAV1D5G1"/>
<proteinExistence type="inferred from homology"/>
<evidence type="ECO:0000256" key="10">
    <source>
        <dbReference type="ARBA" id="ARBA00022840"/>
    </source>
</evidence>
<sequence>MAETVKMLMLVLVEIPKDRGFVTLHPKLDSGAFAVSQMNLMRIQNLIICQGINELWSLNLVFEFMEKDLGDVIRDHNIVLSATDIRSYIQMTLKGLASGHKKGILHLDLKPDNLLIGPRGQLKLAGFGLARIFGSPDKIFGHQVFGRWYRATELLFGSNQYGPSVDIWAAACIFAELLLRRPFMQPLHTLFPMATDDALDLLSKMFTYDPETRISAQQALEHRYFSSGPLSMEPDSLPRFAQEKDASNPQDGPAILSTGWSTKLNPQDGPNHLAPPRKSRRVMPNPEFLLSANLGESQNNIEFIEMDQSWNETNDEKVMNTLAAPVQTLKMNNKGPKDATAKTKSCSEWEEADVCIIDTKIVKDEKVIFTTSSPLEEAEPFDENAPYCEYHDVFGHDFDHCPQALLKCDFCNRGCHSRSPCPELREISGYFDRPQQKVIQYVFNEGDSLECLAKIYMETVTRALLVTLKPEEWLNSEVINIFTNIQTLKQHAVWGKGQSRVWFLPHYIAEELKSDVRDDKVLKKIWKKYLMQDTYGSDIHSCEKVKVLQDVLEIGFGNTYKGNIVSFPIEVPDWFPKQCNWYDCGMYVIKFMELYFIMDEGVSFSLNSELDRMDLLVKNYFP</sequence>
<comment type="similarity">
    <text evidence="2">Belongs to the protein kinase superfamily. CMGC Ser/Thr protein kinase family. CDC2/CDKX subfamily.</text>
</comment>
<keyword evidence="10" id="KW-0067">ATP-binding</keyword>
<keyword evidence="5" id="KW-0645">Protease</keyword>
<dbReference type="Gene3D" id="3.40.395.10">
    <property type="entry name" value="Adenoviral Proteinase, Chain A"/>
    <property type="match status" value="1"/>
</dbReference>
<dbReference type="GO" id="GO:0006508">
    <property type="term" value="P:proteolysis"/>
    <property type="evidence" value="ECO:0007669"/>
    <property type="project" value="UniProtKB-KW"/>
</dbReference>
<evidence type="ECO:0000256" key="7">
    <source>
        <dbReference type="ARBA" id="ARBA00022741"/>
    </source>
</evidence>
<keyword evidence="8" id="KW-0418">Kinase</keyword>
<keyword evidence="6" id="KW-0808">Transferase</keyword>
<dbReference type="Pfam" id="PF02902">
    <property type="entry name" value="Peptidase_C48"/>
    <property type="match status" value="1"/>
</dbReference>
<dbReference type="PANTHER" id="PTHR24056:SF0">
    <property type="entry name" value="CYCLIN-DEPENDENT KINASE 7"/>
    <property type="match status" value="1"/>
</dbReference>
<dbReference type="PANTHER" id="PTHR24056">
    <property type="entry name" value="CELL DIVISION PROTEIN KINASE"/>
    <property type="match status" value="1"/>
</dbReference>
<gene>
    <name evidence="13" type="ORF">OLC1_LOCUS12253</name>
</gene>
<evidence type="ECO:0000313" key="13">
    <source>
        <dbReference type="EMBL" id="CAI9103012.1"/>
    </source>
</evidence>
<dbReference type="Proteomes" id="UP001161247">
    <property type="component" value="Chromosome 4"/>
</dbReference>
<keyword evidence="9" id="KW-0378">Hydrolase</keyword>
<name>A0AAV1D5G1_OLDCO</name>
<organism evidence="13 14">
    <name type="scientific">Oldenlandia corymbosa var. corymbosa</name>
    <dbReference type="NCBI Taxonomy" id="529605"/>
    <lineage>
        <taxon>Eukaryota</taxon>
        <taxon>Viridiplantae</taxon>
        <taxon>Streptophyta</taxon>
        <taxon>Embryophyta</taxon>
        <taxon>Tracheophyta</taxon>
        <taxon>Spermatophyta</taxon>
        <taxon>Magnoliopsida</taxon>
        <taxon>eudicotyledons</taxon>
        <taxon>Gunneridae</taxon>
        <taxon>Pentapetalae</taxon>
        <taxon>asterids</taxon>
        <taxon>lamiids</taxon>
        <taxon>Gentianales</taxon>
        <taxon>Rubiaceae</taxon>
        <taxon>Rubioideae</taxon>
        <taxon>Spermacoceae</taxon>
        <taxon>Hedyotis-Oldenlandia complex</taxon>
        <taxon>Oldenlandia</taxon>
    </lineage>
</organism>
<evidence type="ECO:0000256" key="5">
    <source>
        <dbReference type="ARBA" id="ARBA00022670"/>
    </source>
</evidence>
<keyword evidence="7" id="KW-0547">Nucleotide-binding</keyword>
<dbReference type="InterPro" id="IPR003653">
    <property type="entry name" value="Peptidase_C48_C"/>
</dbReference>
<dbReference type="PROSITE" id="PS50011">
    <property type="entry name" value="PROTEIN_KINASE_DOM"/>
    <property type="match status" value="1"/>
</dbReference>
<comment type="similarity">
    <text evidence="1">Belongs to the peptidase C48 family.</text>
</comment>
<dbReference type="GO" id="GO:0004693">
    <property type="term" value="F:cyclin-dependent protein serine/threonine kinase activity"/>
    <property type="evidence" value="ECO:0007669"/>
    <property type="project" value="TreeGrafter"/>
</dbReference>
<dbReference type="GO" id="GO:0005737">
    <property type="term" value="C:cytoplasm"/>
    <property type="evidence" value="ECO:0007669"/>
    <property type="project" value="TreeGrafter"/>
</dbReference>
<dbReference type="EC" id="2.7.11.23" evidence="3"/>
<dbReference type="InterPro" id="IPR038765">
    <property type="entry name" value="Papain-like_cys_pep_sf"/>
</dbReference>
<reference evidence="13" key="1">
    <citation type="submission" date="2023-03" db="EMBL/GenBank/DDBJ databases">
        <authorList>
            <person name="Julca I."/>
        </authorList>
    </citation>
    <scope>NUCLEOTIDE SEQUENCE</scope>
</reference>
<dbReference type="Gene3D" id="1.10.510.10">
    <property type="entry name" value="Transferase(Phosphotransferase) domain 1"/>
    <property type="match status" value="2"/>
</dbReference>
<dbReference type="GO" id="GO:0045944">
    <property type="term" value="P:positive regulation of transcription by RNA polymerase II"/>
    <property type="evidence" value="ECO:0007669"/>
    <property type="project" value="TreeGrafter"/>
</dbReference>
<feature type="domain" description="Protein kinase" evidence="12">
    <location>
        <begin position="1"/>
        <end position="225"/>
    </location>
</feature>
<dbReference type="PROSITE" id="PS00108">
    <property type="entry name" value="PROTEIN_KINASE_ST"/>
    <property type="match status" value="1"/>
</dbReference>
<dbReference type="GO" id="GO:0008234">
    <property type="term" value="F:cysteine-type peptidase activity"/>
    <property type="evidence" value="ECO:0007669"/>
    <property type="project" value="InterPro"/>
</dbReference>
<evidence type="ECO:0000256" key="6">
    <source>
        <dbReference type="ARBA" id="ARBA00022679"/>
    </source>
</evidence>